<comment type="caution">
    <text evidence="2">The sequence shown here is derived from an EMBL/GenBank/DDBJ whole genome shotgun (WGS) entry which is preliminary data.</text>
</comment>
<name>A0A3S5C302_9PLAT</name>
<keyword evidence="3" id="KW-1185">Reference proteome</keyword>
<feature type="domain" description="Ezrin/radixin/moesin C-terminal" evidence="1">
    <location>
        <begin position="3"/>
        <end position="56"/>
    </location>
</feature>
<sequence>MHLLSKELREKRVYSAWNQEDQQCEAKSEAGVDKFRTLRQIRQGNTKKRVDEFESM</sequence>
<dbReference type="EMBL" id="CAAALY010128167">
    <property type="protein sequence ID" value="VEL31931.1"/>
    <property type="molecule type" value="Genomic_DNA"/>
</dbReference>
<dbReference type="InterPro" id="IPR011259">
    <property type="entry name" value="ERM_C_dom"/>
</dbReference>
<dbReference type="InterPro" id="IPR008954">
    <property type="entry name" value="Moesin_tail_sf"/>
</dbReference>
<dbReference type="GO" id="GO:0003779">
    <property type="term" value="F:actin binding"/>
    <property type="evidence" value="ECO:0007669"/>
    <property type="project" value="InterPro"/>
</dbReference>
<dbReference type="OrthoDB" id="6018897at2759"/>
<reference evidence="2" key="1">
    <citation type="submission" date="2018-11" db="EMBL/GenBank/DDBJ databases">
        <authorList>
            <consortium name="Pathogen Informatics"/>
        </authorList>
    </citation>
    <scope>NUCLEOTIDE SEQUENCE</scope>
</reference>
<evidence type="ECO:0000313" key="3">
    <source>
        <dbReference type="Proteomes" id="UP000784294"/>
    </source>
</evidence>
<dbReference type="Proteomes" id="UP000784294">
    <property type="component" value="Unassembled WGS sequence"/>
</dbReference>
<proteinExistence type="predicted"/>
<dbReference type="Gene3D" id="6.10.360.10">
    <property type="match status" value="1"/>
</dbReference>
<protein>
    <recommendedName>
        <fullName evidence="1">Ezrin/radixin/moesin C-terminal domain-containing protein</fullName>
    </recommendedName>
</protein>
<organism evidence="2 3">
    <name type="scientific">Protopolystoma xenopodis</name>
    <dbReference type="NCBI Taxonomy" id="117903"/>
    <lineage>
        <taxon>Eukaryota</taxon>
        <taxon>Metazoa</taxon>
        <taxon>Spiralia</taxon>
        <taxon>Lophotrochozoa</taxon>
        <taxon>Platyhelminthes</taxon>
        <taxon>Monogenea</taxon>
        <taxon>Polyopisthocotylea</taxon>
        <taxon>Polystomatidea</taxon>
        <taxon>Polystomatidae</taxon>
        <taxon>Protopolystoma</taxon>
    </lineage>
</organism>
<dbReference type="SUPFAM" id="SSF48678">
    <property type="entry name" value="Moesin tail domain"/>
    <property type="match status" value="1"/>
</dbReference>
<evidence type="ECO:0000313" key="2">
    <source>
        <dbReference type="EMBL" id="VEL31931.1"/>
    </source>
</evidence>
<accession>A0A3S5C302</accession>
<dbReference type="Pfam" id="PF00769">
    <property type="entry name" value="ERM_C"/>
    <property type="match status" value="1"/>
</dbReference>
<evidence type="ECO:0000259" key="1">
    <source>
        <dbReference type="Pfam" id="PF00769"/>
    </source>
</evidence>
<dbReference type="AlphaFoldDB" id="A0A3S5C302"/>
<gene>
    <name evidence="2" type="ORF">PXEA_LOCUS25371</name>
</gene>